<keyword evidence="3" id="KW-1185">Reference proteome</keyword>
<evidence type="ECO:0008006" key="4">
    <source>
        <dbReference type="Google" id="ProtNLM"/>
    </source>
</evidence>
<dbReference type="RefSeq" id="WP_139148642.1">
    <property type="nucleotide sequence ID" value="NZ_CP043420.1"/>
</dbReference>
<protein>
    <recommendedName>
        <fullName evidence="4">Lipoprotein</fullName>
    </recommendedName>
</protein>
<evidence type="ECO:0000313" key="2">
    <source>
        <dbReference type="EMBL" id="QEL11011.1"/>
    </source>
</evidence>
<reference evidence="2 3" key="1">
    <citation type="submission" date="2019-08" db="EMBL/GenBank/DDBJ databases">
        <title>Complete genome sequence of Kushneria sp. YCWA18, a halophilic phosphate-solubilizing bacterium isolated from Daqiao saltern in China.</title>
        <authorList>
            <person name="Du G.-X."/>
            <person name="Qu L.-Y."/>
        </authorList>
    </citation>
    <scope>NUCLEOTIDE SEQUENCE [LARGE SCALE GENOMIC DNA]</scope>
    <source>
        <strain evidence="2 3">YCWA18</strain>
    </source>
</reference>
<dbReference type="Proteomes" id="UP000322553">
    <property type="component" value="Chromosome"/>
</dbReference>
<dbReference type="AlphaFoldDB" id="A0A5C0ZXV7"/>
<proteinExistence type="predicted"/>
<organism evidence="2 3">
    <name type="scientific">Kushneria phosphatilytica</name>
    <dbReference type="NCBI Taxonomy" id="657387"/>
    <lineage>
        <taxon>Bacteria</taxon>
        <taxon>Pseudomonadati</taxon>
        <taxon>Pseudomonadota</taxon>
        <taxon>Gammaproteobacteria</taxon>
        <taxon>Oceanospirillales</taxon>
        <taxon>Halomonadaceae</taxon>
        <taxon>Kushneria</taxon>
    </lineage>
</organism>
<sequence length="61" mass="6644">MKAWWITGCLLLVLGGCVGQEPVMIGKDTDLRVTPPRVNDQGYENGTGPCVPQPVDSRRDC</sequence>
<dbReference type="EMBL" id="CP043420">
    <property type="protein sequence ID" value="QEL11011.1"/>
    <property type="molecule type" value="Genomic_DNA"/>
</dbReference>
<evidence type="ECO:0000313" key="3">
    <source>
        <dbReference type="Proteomes" id="UP000322553"/>
    </source>
</evidence>
<gene>
    <name evidence="2" type="ORF">FY550_07640</name>
</gene>
<dbReference type="KEGG" id="kuy:FY550_07640"/>
<evidence type="ECO:0000256" key="1">
    <source>
        <dbReference type="SAM" id="MobiDB-lite"/>
    </source>
</evidence>
<dbReference type="PROSITE" id="PS51257">
    <property type="entry name" value="PROKAR_LIPOPROTEIN"/>
    <property type="match status" value="1"/>
</dbReference>
<accession>A0A5C0ZXV7</accession>
<name>A0A5C0ZXV7_9GAMM</name>
<feature type="region of interest" description="Disordered" evidence="1">
    <location>
        <begin position="30"/>
        <end position="61"/>
    </location>
</feature>